<dbReference type="CDD" id="cd07817">
    <property type="entry name" value="SRPBCC_8"/>
    <property type="match status" value="1"/>
</dbReference>
<organism evidence="3 4">
    <name type="scientific">Prescottella agglutinans</name>
    <dbReference type="NCBI Taxonomy" id="1644129"/>
    <lineage>
        <taxon>Bacteria</taxon>
        <taxon>Bacillati</taxon>
        <taxon>Actinomycetota</taxon>
        <taxon>Actinomycetes</taxon>
        <taxon>Mycobacteriales</taxon>
        <taxon>Nocardiaceae</taxon>
        <taxon>Prescottella</taxon>
    </lineage>
</organism>
<reference evidence="3 4" key="1">
    <citation type="submission" date="2018-11" db="EMBL/GenBank/DDBJ databases">
        <title>Rhodococcus spongicola sp. nov. and Rhodococcus xishaensis sp. nov. from marine sponges.</title>
        <authorList>
            <person name="Li L."/>
            <person name="Lin H.W."/>
        </authorList>
    </citation>
    <scope>NUCLEOTIDE SEQUENCE [LARGE SCALE GENOMIC DNA]</scope>
    <source>
        <strain evidence="3 4">CCTCC AB2014297</strain>
    </source>
</reference>
<dbReference type="SUPFAM" id="SSF55961">
    <property type="entry name" value="Bet v1-like"/>
    <property type="match status" value="1"/>
</dbReference>
<dbReference type="InterPro" id="IPR023393">
    <property type="entry name" value="START-like_dom_sf"/>
</dbReference>
<evidence type="ECO:0000256" key="1">
    <source>
        <dbReference type="SAM" id="MobiDB-lite"/>
    </source>
</evidence>
<gene>
    <name evidence="3" type="ORF">EGT67_13530</name>
</gene>
<feature type="compositionally biased region" description="Acidic residues" evidence="1">
    <location>
        <begin position="317"/>
        <end position="340"/>
    </location>
</feature>
<accession>A0A438BE50</accession>
<feature type="domain" description="Coenzyme Q-binding protein COQ10 START" evidence="2">
    <location>
        <begin position="122"/>
        <end position="243"/>
    </location>
</feature>
<feature type="compositionally biased region" description="Basic residues" evidence="1">
    <location>
        <begin position="344"/>
        <end position="353"/>
    </location>
</feature>
<feature type="compositionally biased region" description="Acidic residues" evidence="1">
    <location>
        <begin position="272"/>
        <end position="303"/>
    </location>
</feature>
<comment type="caution">
    <text evidence="3">The sequence shown here is derived from an EMBL/GenBank/DDBJ whole genome shotgun (WGS) entry which is preliminary data.</text>
</comment>
<dbReference type="Gene3D" id="3.30.530.20">
    <property type="match status" value="1"/>
</dbReference>
<dbReference type="Proteomes" id="UP000286208">
    <property type="component" value="Unassembled WGS sequence"/>
</dbReference>
<dbReference type="OrthoDB" id="3695445at2"/>
<name>A0A438BE50_9NOCA</name>
<dbReference type="PANTHER" id="PTHR33824">
    <property type="entry name" value="POLYKETIDE CYCLASE/DEHYDRASE AND LIPID TRANSPORT SUPERFAMILY PROTEIN"/>
    <property type="match status" value="1"/>
</dbReference>
<dbReference type="AlphaFoldDB" id="A0A438BE50"/>
<feature type="region of interest" description="Disordered" evidence="1">
    <location>
        <begin position="266"/>
        <end position="353"/>
    </location>
</feature>
<dbReference type="EMBL" id="RKLP01000006">
    <property type="protein sequence ID" value="RVW09267.1"/>
    <property type="molecule type" value="Genomic_DNA"/>
</dbReference>
<proteinExistence type="predicted"/>
<evidence type="ECO:0000313" key="3">
    <source>
        <dbReference type="EMBL" id="RVW09267.1"/>
    </source>
</evidence>
<dbReference type="InterPro" id="IPR005031">
    <property type="entry name" value="COQ10_START"/>
</dbReference>
<dbReference type="PANTHER" id="PTHR33824:SF7">
    <property type="entry name" value="POLYKETIDE CYCLASE_DEHYDRASE AND LIPID TRANSPORT SUPERFAMILY PROTEIN"/>
    <property type="match status" value="1"/>
</dbReference>
<keyword evidence="4" id="KW-1185">Reference proteome</keyword>
<evidence type="ECO:0000259" key="2">
    <source>
        <dbReference type="Pfam" id="PF03364"/>
    </source>
</evidence>
<sequence length="353" mass="39397">MATTQEAKKSTSGTDQLKDSLQHLVGAVTEKGVKSLTDTVASTVGHLDEFTAGGGKGGLATAVTGLAQGESPAKAAMKAGWSSLTGKIKEKGRDLKETLTGGKGKGKGKGRKIVNIVEQIDVGAPIDLVYDQWTQFTDFPGFMKKLEQVEQVSDEKLQWKAQVFWSHRSWESTILEQVPDERIVWRSKGAKGYLDGAVTFHELAPGLTRVQVIIEYHPQGFFEKTGNIWRAQGRRIRLELKHFQRHVMMQTVLHPDDVEGWHGEIHDSEVVPPEELEEQREQEELEEPEELDGEEEEEGEEEEGRDRADMEGAASDEAPDDEREGDREPDDEDEDEDEAEPQTGRRRKQGAAR</sequence>
<dbReference type="InterPro" id="IPR047137">
    <property type="entry name" value="ORF3"/>
</dbReference>
<evidence type="ECO:0000313" key="4">
    <source>
        <dbReference type="Proteomes" id="UP000286208"/>
    </source>
</evidence>
<dbReference type="RefSeq" id="WP_127916583.1">
    <property type="nucleotide sequence ID" value="NZ_RKLP01000006.1"/>
</dbReference>
<dbReference type="Pfam" id="PF03364">
    <property type="entry name" value="Polyketide_cyc"/>
    <property type="match status" value="1"/>
</dbReference>
<protein>
    <submittedName>
        <fullName evidence="3">SRPBCC family protein</fullName>
    </submittedName>
</protein>